<protein>
    <submittedName>
        <fullName evidence="11">(wild Malaysian banana) hypothetical protein</fullName>
    </submittedName>
</protein>
<gene>
    <name evidence="11" type="ORF">GSMUA_245770.1</name>
</gene>
<feature type="binding site" evidence="7">
    <location>
        <begin position="322"/>
        <end position="329"/>
    </location>
    <ligand>
        <name>ATP</name>
        <dbReference type="ChEBI" id="CHEBI:30616"/>
    </ligand>
</feature>
<name>A0A8D7F1H0_MUSAM</name>
<dbReference type="PANTHER" id="PTHR37739:SF8">
    <property type="entry name" value="KINESIN-LIKE PROTEIN KIN-12D"/>
    <property type="match status" value="1"/>
</dbReference>
<feature type="region of interest" description="Disordered" evidence="9">
    <location>
        <begin position="109"/>
        <end position="148"/>
    </location>
</feature>
<feature type="region of interest" description="Disordered" evidence="9">
    <location>
        <begin position="73"/>
        <end position="92"/>
    </location>
</feature>
<sequence>MLKDLRTFRQSSSSSRAPTPETNNENLPPVDPCDSSSSRLESDPSRPPLLAIQEPVQNPKIGFDQGAILRGKPEATTSKNHTKGSDLPGLPFRTPERMVARHRLSLCPKSQPGVIGRETDDDSSYRGPGNQFPPLSRGGRLGLGDEHGLNTTLTSKTAAKASSVQSDCSSTQGTPTKSAIRLANYGFGKSRPPISAGTRTMSLGVTSRPTQISSIPPVVDSVEVPHFELQEDPSFWMDNNVQVVAIRVRPLNSTEKSLQDFRRCLKQESAHNITWIGQPETRFTFDYVACETINQEMLFRVAGLPMVENCMSGYNSCVFAYGQTGSGKTYTMLGEIGELEVEPNLNRGIIPRIFEFLFARIKVEEESRRDEKLKYSCKCSFLEIYSEQINDLLVPSSSNLLLREDIRKGVYVENLTEYVVKNVNDILKLLRLGAANRKVAATNMNRESSRSHSVFTCTIESRWEKDLTVNSRFAKLNLVDLAGSESRQKTSGAEGERLKEAANINKSLSTLGHVIMVLADMAHGKQRHVPYRDSKLTFLLQDSLGGNSKTMIIANVSPSICSANETLSTLKFARRARLIQNNAVINEDASEDVIALRHQIRLLKEELSVLKRQNVSRSLSFRSAIFEDSKGEFCDASAIEKLPEVTKTNADELQTDGLNSLKSLESILAGALRREKMADTTIKQLEAEIKQLNCLVHQREEESRSNKMMLKFQEDRIFRLEKLSECQVPIDSYLLEEKHALSEEVQLLRARVDSNPEVTRFALENVRLLDQLQRFEDFYGGEREYLLAEVSELRNKLMRVLDAKAELHNLQKSDMETQLNETYQELESCRCDLQSCLERNQRLTRETSNLHVELKNCSSADSYQYISAAHQKNELLSESSQTDSQVCEKRIECSHEHVMKHKEEILNLQLELDILKIILAEEKSSRTEVEESANYTNNELKSANRRVLYMSKQYEDIKNELKDARSIIERLKLENILLVNEMEDAKKKSNQQVELLKKKVQEISLLRSQLDSPSSEVEKLSLLQEELKGVPSEHHENGDFHLQMKLRRMQASLEKARDLNISFQSDQVSQTSLEQEMEEIRRQVEIETAEAIICLQEELVVLQNQADGSKRNESITKQSLMALETKLKELQIQLCLVMQENKKLGDLVKEKDRELRSLTEDWERLAYDIADVLADGNTSLEEATDQVVSISDCFPQRSWIGEQVGRMIRSLSERDLVIEELQKCLEEAYNTRCDIEWKLRSLRGATLAIYEAQQLENNEKEREILRLTSEITDKMFDINQLENRIKDNDEQIKKAQLRATVAFVTVNKLSEKNKAHLQEIEHVKFLLDESKEVVSEKDTLLNHQISLRADAEKKIQDLSTQLVQYQEHIAELLKISQNQERAQELEQLKKEEDVMLTAEAENFPEVKRTIDDFTCTSDSSGNVDGQAEVQSSEKYTSGSAYYIDKDHVI</sequence>
<dbReference type="InterPro" id="IPR019821">
    <property type="entry name" value="Kinesin_motor_CS"/>
</dbReference>
<dbReference type="PANTHER" id="PTHR37739">
    <property type="entry name" value="KINESIN-LIKE PROTEIN KIN-12D"/>
    <property type="match status" value="1"/>
</dbReference>
<organism evidence="11">
    <name type="scientific">Musa acuminata subsp. malaccensis</name>
    <name type="common">Wild banana</name>
    <name type="synonym">Musa malaccensis</name>
    <dbReference type="NCBI Taxonomy" id="214687"/>
    <lineage>
        <taxon>Eukaryota</taxon>
        <taxon>Viridiplantae</taxon>
        <taxon>Streptophyta</taxon>
        <taxon>Embryophyta</taxon>
        <taxon>Tracheophyta</taxon>
        <taxon>Spermatophyta</taxon>
        <taxon>Magnoliopsida</taxon>
        <taxon>Liliopsida</taxon>
        <taxon>Zingiberales</taxon>
        <taxon>Musaceae</taxon>
        <taxon>Musa</taxon>
    </lineage>
</organism>
<feature type="compositionally biased region" description="Polar residues" evidence="9">
    <location>
        <begin position="8"/>
        <end position="17"/>
    </location>
</feature>
<keyword evidence="5 7" id="KW-0505">Motor protein</keyword>
<dbReference type="Pfam" id="PF00225">
    <property type="entry name" value="Kinesin"/>
    <property type="match status" value="1"/>
</dbReference>
<feature type="domain" description="Kinesin motor" evidence="10">
    <location>
        <begin position="241"/>
        <end position="579"/>
    </location>
</feature>
<dbReference type="GO" id="GO:0005874">
    <property type="term" value="C:microtubule"/>
    <property type="evidence" value="ECO:0007669"/>
    <property type="project" value="UniProtKB-KW"/>
</dbReference>
<dbReference type="EMBL" id="HG996474">
    <property type="protein sequence ID" value="CAG1836608.1"/>
    <property type="molecule type" value="Genomic_DNA"/>
</dbReference>
<keyword evidence="2 7" id="KW-0547">Nucleotide-binding</keyword>
<feature type="coiled-coil region" evidence="8">
    <location>
        <begin position="1250"/>
        <end position="1298"/>
    </location>
</feature>
<evidence type="ECO:0000256" key="9">
    <source>
        <dbReference type="SAM" id="MobiDB-lite"/>
    </source>
</evidence>
<dbReference type="GO" id="GO:0003777">
    <property type="term" value="F:microtubule motor activity"/>
    <property type="evidence" value="ECO:0007669"/>
    <property type="project" value="InterPro"/>
</dbReference>
<evidence type="ECO:0000256" key="6">
    <source>
        <dbReference type="ARBA" id="ARBA00034488"/>
    </source>
</evidence>
<evidence type="ECO:0000256" key="4">
    <source>
        <dbReference type="ARBA" id="ARBA00023054"/>
    </source>
</evidence>
<feature type="coiled-coil region" evidence="8">
    <location>
        <begin position="675"/>
        <end position="702"/>
    </location>
</feature>
<evidence type="ECO:0000313" key="11">
    <source>
        <dbReference type="EMBL" id="CAG1836608.1"/>
    </source>
</evidence>
<feature type="coiled-coil region" evidence="8">
    <location>
        <begin position="1348"/>
        <end position="1401"/>
    </location>
</feature>
<proteinExistence type="inferred from homology"/>
<feature type="coiled-coil region" evidence="8">
    <location>
        <begin position="954"/>
        <end position="999"/>
    </location>
</feature>
<accession>A0A8D7F1H0</accession>
<feature type="coiled-coil region" evidence="8">
    <location>
        <begin position="1070"/>
        <end position="1112"/>
    </location>
</feature>
<dbReference type="InterPro" id="IPR044986">
    <property type="entry name" value="KIF15/KIN-12"/>
</dbReference>
<evidence type="ECO:0000256" key="1">
    <source>
        <dbReference type="ARBA" id="ARBA00022701"/>
    </source>
</evidence>
<feature type="coiled-coil region" evidence="8">
    <location>
        <begin position="586"/>
        <end position="613"/>
    </location>
</feature>
<dbReference type="InterPro" id="IPR001752">
    <property type="entry name" value="Kinesin_motor_dom"/>
</dbReference>
<feature type="compositionally biased region" description="Low complexity" evidence="9">
    <location>
        <begin position="18"/>
        <end position="39"/>
    </location>
</feature>
<dbReference type="GO" id="GO:0007018">
    <property type="term" value="P:microtubule-based movement"/>
    <property type="evidence" value="ECO:0007669"/>
    <property type="project" value="InterPro"/>
</dbReference>
<evidence type="ECO:0000256" key="2">
    <source>
        <dbReference type="ARBA" id="ARBA00022741"/>
    </source>
</evidence>
<dbReference type="Gene3D" id="3.40.850.10">
    <property type="entry name" value="Kinesin motor domain"/>
    <property type="match status" value="1"/>
</dbReference>
<keyword evidence="1" id="KW-0493">Microtubule</keyword>
<dbReference type="GO" id="GO:0005524">
    <property type="term" value="F:ATP binding"/>
    <property type="evidence" value="ECO:0007669"/>
    <property type="project" value="UniProtKB-UniRule"/>
</dbReference>
<dbReference type="SUPFAM" id="SSF52540">
    <property type="entry name" value="P-loop containing nucleoside triphosphate hydrolases"/>
    <property type="match status" value="1"/>
</dbReference>
<dbReference type="InterPro" id="IPR027417">
    <property type="entry name" value="P-loop_NTPase"/>
</dbReference>
<evidence type="ECO:0000256" key="7">
    <source>
        <dbReference type="PROSITE-ProRule" id="PRU00283"/>
    </source>
</evidence>
<feature type="region of interest" description="Disordered" evidence="9">
    <location>
        <begin position="1"/>
        <end position="65"/>
    </location>
</feature>
<reference evidence="11" key="1">
    <citation type="submission" date="2021-03" db="EMBL/GenBank/DDBJ databases">
        <authorList>
            <consortium name="Genoscope - CEA"/>
            <person name="William W."/>
        </authorList>
    </citation>
    <scope>NUCLEOTIDE SEQUENCE</scope>
    <source>
        <strain evidence="11">Doubled-haploid Pahang</strain>
    </source>
</reference>
<evidence type="ECO:0000259" key="10">
    <source>
        <dbReference type="PROSITE" id="PS50067"/>
    </source>
</evidence>
<dbReference type="PROSITE" id="PS50067">
    <property type="entry name" value="KINESIN_MOTOR_2"/>
    <property type="match status" value="1"/>
</dbReference>
<evidence type="ECO:0000256" key="3">
    <source>
        <dbReference type="ARBA" id="ARBA00022840"/>
    </source>
</evidence>
<dbReference type="FunFam" id="3.40.850.10:FF:000033">
    <property type="entry name" value="Kinesin-like protein KIN-12E"/>
    <property type="match status" value="1"/>
</dbReference>
<evidence type="ECO:0000256" key="5">
    <source>
        <dbReference type="ARBA" id="ARBA00023175"/>
    </source>
</evidence>
<evidence type="ECO:0000256" key="8">
    <source>
        <dbReference type="SAM" id="Coils"/>
    </source>
</evidence>
<dbReference type="GO" id="GO:0008017">
    <property type="term" value="F:microtubule binding"/>
    <property type="evidence" value="ECO:0007669"/>
    <property type="project" value="InterPro"/>
</dbReference>
<dbReference type="PROSITE" id="PS00411">
    <property type="entry name" value="KINESIN_MOTOR_1"/>
    <property type="match status" value="1"/>
</dbReference>
<comment type="similarity">
    <text evidence="6">Belongs to the TRAFAC class myosin-kinesin ATPase superfamily. Kinesin family. KIN-12 subfamily.</text>
</comment>
<keyword evidence="4 8" id="KW-0175">Coiled coil</keyword>
<dbReference type="SMART" id="SM00129">
    <property type="entry name" value="KISc"/>
    <property type="match status" value="1"/>
</dbReference>
<dbReference type="InterPro" id="IPR036961">
    <property type="entry name" value="Kinesin_motor_dom_sf"/>
</dbReference>
<keyword evidence="3 7" id="KW-0067">ATP-binding</keyword>
<dbReference type="PRINTS" id="PR00380">
    <property type="entry name" value="KINESINHEAVY"/>
</dbReference>